<protein>
    <submittedName>
        <fullName evidence="2">Uncharacterized protein</fullName>
    </submittedName>
</protein>
<dbReference type="Proteomes" id="UP000014680">
    <property type="component" value="Unassembled WGS sequence"/>
</dbReference>
<dbReference type="GeneID" id="14883616"/>
<name>A0A0A1TVK7_ENTIV</name>
<gene>
    <name evidence="2" type="ORF">EIN_167110</name>
</gene>
<evidence type="ECO:0000256" key="1">
    <source>
        <dbReference type="SAM" id="MobiDB-lite"/>
    </source>
</evidence>
<evidence type="ECO:0000313" key="2">
    <source>
        <dbReference type="EMBL" id="ELP84436.1"/>
    </source>
</evidence>
<feature type="region of interest" description="Disordered" evidence="1">
    <location>
        <begin position="245"/>
        <end position="305"/>
    </location>
</feature>
<reference evidence="2 3" key="1">
    <citation type="submission" date="2012-10" db="EMBL/GenBank/DDBJ databases">
        <authorList>
            <person name="Zafar N."/>
            <person name="Inman J."/>
            <person name="Hall N."/>
            <person name="Lorenzi H."/>
            <person name="Caler E."/>
        </authorList>
    </citation>
    <scope>NUCLEOTIDE SEQUENCE [LARGE SCALE GENOMIC DNA]</scope>
    <source>
        <strain evidence="2 3">IP1</strain>
    </source>
</reference>
<sequence>MLLIFLILTHLCFGIDPKDAKMDDNVEIPEELLNKIIRFAKNTRALLQWFSFFQQDTENSPLFFKTDLPKLIGDLKENENQMNVFLEETETKKTIKKRGFLDWLRFLDRSYNLHELHKGYGKYILHLSENLAKVQRYQLFDENIQRQVLIDLMLDIKYYQEKLNLVTELAKYLLLERDGTVVRAKNRLLDFCNSLVSKQVPEIQLTPHFEEHLLPKITGETTRAPERPAPKTDLPSILIRGDSAKGLMVRSQRREAARRRRDSMSSGESSTEVLGAEAQPQASPTTEPPRPPSPTRESPKTCTIC</sequence>
<organism evidence="2 3">
    <name type="scientific">Entamoeba invadens IP1</name>
    <dbReference type="NCBI Taxonomy" id="370355"/>
    <lineage>
        <taxon>Eukaryota</taxon>
        <taxon>Amoebozoa</taxon>
        <taxon>Evosea</taxon>
        <taxon>Archamoebae</taxon>
        <taxon>Mastigamoebida</taxon>
        <taxon>Entamoebidae</taxon>
        <taxon>Entamoeba</taxon>
    </lineage>
</organism>
<dbReference type="EMBL" id="KB207112">
    <property type="protein sequence ID" value="ELP84436.1"/>
    <property type="molecule type" value="Genomic_DNA"/>
</dbReference>
<accession>A0A0A1TVK7</accession>
<keyword evidence="3" id="KW-1185">Reference proteome</keyword>
<dbReference type="KEGG" id="eiv:EIN_167110"/>
<dbReference type="AlphaFoldDB" id="A0A0A1TVK7"/>
<evidence type="ECO:0000313" key="3">
    <source>
        <dbReference type="Proteomes" id="UP000014680"/>
    </source>
</evidence>
<proteinExistence type="predicted"/>
<dbReference type="VEuPathDB" id="AmoebaDB:EIN_167110"/>
<feature type="region of interest" description="Disordered" evidence="1">
    <location>
        <begin position="218"/>
        <end position="237"/>
    </location>
</feature>
<dbReference type="RefSeq" id="XP_004183782.1">
    <property type="nucleotide sequence ID" value="XM_004183734.1"/>
</dbReference>